<reference evidence="4 5" key="1">
    <citation type="submission" date="2020-10" db="EMBL/GenBank/DDBJ databases">
        <title>Connecting structure to function with the recovery of over 1000 high-quality activated sludge metagenome-assembled genomes encoding full-length rRNA genes using long-read sequencing.</title>
        <authorList>
            <person name="Singleton C.M."/>
            <person name="Petriglieri F."/>
            <person name="Kristensen J.M."/>
            <person name="Kirkegaard R.H."/>
            <person name="Michaelsen T.Y."/>
            <person name="Andersen M.H."/>
            <person name="Karst S.M."/>
            <person name="Dueholm M.S."/>
            <person name="Nielsen P.H."/>
            <person name="Albertsen M."/>
        </authorList>
    </citation>
    <scope>NUCLEOTIDE SEQUENCE [LARGE SCALE GENOMIC DNA]</scope>
    <source>
        <strain evidence="4">OdNE_18-Q3-R46-58_MAXAC.008</strain>
    </source>
</reference>
<dbReference type="InterPro" id="IPR001387">
    <property type="entry name" value="Cro/C1-type_HTH"/>
</dbReference>
<feature type="compositionally biased region" description="Low complexity" evidence="1">
    <location>
        <begin position="133"/>
        <end position="142"/>
    </location>
</feature>
<dbReference type="AlphaFoldDB" id="A0A936F1Z8"/>
<accession>A0A936F1Z8</accession>
<dbReference type="InterPro" id="IPR050400">
    <property type="entry name" value="Bact_Cytoskel_RodZ"/>
</dbReference>
<feature type="compositionally biased region" description="Basic residues" evidence="1">
    <location>
        <begin position="226"/>
        <end position="244"/>
    </location>
</feature>
<sequence>MREDESVGQLVRAARESKGLSLEDLAKELKLPLRHLQAIEADDWVALPPGRPRPLARQLAERLGVDLEFHTGAFQIVPGGQELEPPDPRRERLERLVMGVLTGASAIVILWLVVPGPSLGHKPPPSYLAALSRPSPAAAPGAHGFTLSGPRGAPARGARERAGPAGEPAGPGHRRHPHRAPRARGWPAHDPHPAGFRGLAVPGEGALHHPPRQCRRGERRGGGSSHRPRPERRRKLDRGLRWRRPLAAAGSARTPGRAPRSR</sequence>
<feature type="transmembrane region" description="Helical" evidence="2">
    <location>
        <begin position="96"/>
        <end position="114"/>
    </location>
</feature>
<evidence type="ECO:0000313" key="5">
    <source>
        <dbReference type="Proteomes" id="UP000709959"/>
    </source>
</evidence>
<feature type="compositionally biased region" description="Basic residues" evidence="1">
    <location>
        <begin position="172"/>
        <end position="182"/>
    </location>
</feature>
<feature type="region of interest" description="Disordered" evidence="1">
    <location>
        <begin position="133"/>
        <end position="262"/>
    </location>
</feature>
<evidence type="ECO:0000259" key="3">
    <source>
        <dbReference type="PROSITE" id="PS50943"/>
    </source>
</evidence>
<dbReference type="Pfam" id="PF13413">
    <property type="entry name" value="HTH_25"/>
    <property type="match status" value="1"/>
</dbReference>
<dbReference type="Gene3D" id="1.10.260.40">
    <property type="entry name" value="lambda repressor-like DNA-binding domains"/>
    <property type="match status" value="1"/>
</dbReference>
<dbReference type="CDD" id="cd00093">
    <property type="entry name" value="HTH_XRE"/>
    <property type="match status" value="1"/>
</dbReference>
<comment type="caution">
    <text evidence="4">The sequence shown here is derived from an EMBL/GenBank/DDBJ whole genome shotgun (WGS) entry which is preliminary data.</text>
</comment>
<keyword evidence="2" id="KW-1133">Transmembrane helix</keyword>
<dbReference type="InterPro" id="IPR010982">
    <property type="entry name" value="Lambda_DNA-bd_dom_sf"/>
</dbReference>
<dbReference type="Proteomes" id="UP000709959">
    <property type="component" value="Unassembled WGS sequence"/>
</dbReference>
<evidence type="ECO:0000256" key="2">
    <source>
        <dbReference type="SAM" id="Phobius"/>
    </source>
</evidence>
<protein>
    <submittedName>
        <fullName evidence="4">Helix-turn-helix domain-containing protein</fullName>
    </submittedName>
</protein>
<organism evidence="4 5">
    <name type="scientific">Candidatus Geothrix odensensis</name>
    <dbReference type="NCBI Taxonomy" id="2954440"/>
    <lineage>
        <taxon>Bacteria</taxon>
        <taxon>Pseudomonadati</taxon>
        <taxon>Acidobacteriota</taxon>
        <taxon>Holophagae</taxon>
        <taxon>Holophagales</taxon>
        <taxon>Holophagaceae</taxon>
        <taxon>Geothrix</taxon>
    </lineage>
</organism>
<proteinExistence type="predicted"/>
<keyword evidence="2" id="KW-0812">Transmembrane</keyword>
<dbReference type="GO" id="GO:0003677">
    <property type="term" value="F:DNA binding"/>
    <property type="evidence" value="ECO:0007669"/>
    <property type="project" value="InterPro"/>
</dbReference>
<dbReference type="SUPFAM" id="SSF47413">
    <property type="entry name" value="lambda repressor-like DNA-binding domains"/>
    <property type="match status" value="1"/>
</dbReference>
<gene>
    <name evidence="4" type="ORF">IPN91_08480</name>
</gene>
<evidence type="ECO:0000313" key="4">
    <source>
        <dbReference type="EMBL" id="MBK8572669.1"/>
    </source>
</evidence>
<feature type="domain" description="HTH cro/C1-type" evidence="3">
    <location>
        <begin position="11"/>
        <end position="40"/>
    </location>
</feature>
<dbReference type="SMART" id="SM00530">
    <property type="entry name" value="HTH_XRE"/>
    <property type="match status" value="1"/>
</dbReference>
<dbReference type="PANTHER" id="PTHR34475">
    <property type="match status" value="1"/>
</dbReference>
<dbReference type="EMBL" id="JADKCH010000007">
    <property type="protein sequence ID" value="MBK8572669.1"/>
    <property type="molecule type" value="Genomic_DNA"/>
</dbReference>
<evidence type="ECO:0000256" key="1">
    <source>
        <dbReference type="SAM" id="MobiDB-lite"/>
    </source>
</evidence>
<dbReference type="PROSITE" id="PS50943">
    <property type="entry name" value="HTH_CROC1"/>
    <property type="match status" value="1"/>
</dbReference>
<keyword evidence="2" id="KW-0472">Membrane</keyword>
<dbReference type="PANTHER" id="PTHR34475:SF1">
    <property type="entry name" value="CYTOSKELETON PROTEIN RODZ"/>
    <property type="match status" value="1"/>
</dbReference>
<name>A0A936F1Z8_9BACT</name>